<accession>A0ABV7P381</accession>
<evidence type="ECO:0000256" key="1">
    <source>
        <dbReference type="SAM" id="Phobius"/>
    </source>
</evidence>
<dbReference type="EMBL" id="JBHRWK010000033">
    <property type="protein sequence ID" value="MFC3452197.1"/>
    <property type="molecule type" value="Genomic_DNA"/>
</dbReference>
<evidence type="ECO:0000313" key="3">
    <source>
        <dbReference type="Proteomes" id="UP001595645"/>
    </source>
</evidence>
<keyword evidence="3" id="KW-1185">Reference proteome</keyword>
<name>A0ABV7P381_9PSEU</name>
<reference evidence="3" key="1">
    <citation type="journal article" date="2019" name="Int. J. Syst. Evol. Microbiol.">
        <title>The Global Catalogue of Microorganisms (GCM) 10K type strain sequencing project: providing services to taxonomists for standard genome sequencing and annotation.</title>
        <authorList>
            <consortium name="The Broad Institute Genomics Platform"/>
            <consortium name="The Broad Institute Genome Sequencing Center for Infectious Disease"/>
            <person name="Wu L."/>
            <person name="Ma J."/>
        </authorList>
    </citation>
    <scope>NUCLEOTIDE SEQUENCE [LARGE SCALE GENOMIC DNA]</scope>
    <source>
        <strain evidence="3">CGMCC 4.7676</strain>
    </source>
</reference>
<sequence length="99" mass="9964">MTRNYGFLTVLAGLSALAVITIAAVMRYPNTSDVTAVITAAGTVIGTVVGAFFGVNAASAGRMKAEESRDQATAALVKVATKADEDSDVAKAAMEGVGP</sequence>
<comment type="caution">
    <text evidence="2">The sequence shown here is derived from an EMBL/GenBank/DDBJ whole genome shotgun (WGS) entry which is preliminary data.</text>
</comment>
<protein>
    <submittedName>
        <fullName evidence="2">Uncharacterized protein</fullName>
    </submittedName>
</protein>
<dbReference type="Proteomes" id="UP001595645">
    <property type="component" value="Unassembled WGS sequence"/>
</dbReference>
<feature type="transmembrane region" description="Helical" evidence="1">
    <location>
        <begin position="34"/>
        <end position="55"/>
    </location>
</feature>
<keyword evidence="1" id="KW-0472">Membrane</keyword>
<proteinExistence type="predicted"/>
<dbReference type="RefSeq" id="WP_378240988.1">
    <property type="nucleotide sequence ID" value="NZ_JBHRWK010000033.1"/>
</dbReference>
<feature type="transmembrane region" description="Helical" evidence="1">
    <location>
        <begin position="7"/>
        <end position="28"/>
    </location>
</feature>
<gene>
    <name evidence="2" type="ORF">ACFOSH_22410</name>
</gene>
<keyword evidence="1" id="KW-0812">Transmembrane</keyword>
<organism evidence="2 3">
    <name type="scientific">Amycolatopsis speibonae</name>
    <dbReference type="NCBI Taxonomy" id="1450224"/>
    <lineage>
        <taxon>Bacteria</taxon>
        <taxon>Bacillati</taxon>
        <taxon>Actinomycetota</taxon>
        <taxon>Actinomycetes</taxon>
        <taxon>Pseudonocardiales</taxon>
        <taxon>Pseudonocardiaceae</taxon>
        <taxon>Amycolatopsis</taxon>
    </lineage>
</organism>
<keyword evidence="1" id="KW-1133">Transmembrane helix</keyword>
<evidence type="ECO:0000313" key="2">
    <source>
        <dbReference type="EMBL" id="MFC3452197.1"/>
    </source>
</evidence>